<dbReference type="InterPro" id="IPR009057">
    <property type="entry name" value="Homeodomain-like_sf"/>
</dbReference>
<keyword evidence="3" id="KW-0804">Transcription</keyword>
<dbReference type="Pfam" id="PF12625">
    <property type="entry name" value="Arabinose_bd"/>
    <property type="match status" value="1"/>
</dbReference>
<evidence type="ECO:0000313" key="6">
    <source>
        <dbReference type="Proteomes" id="UP001651690"/>
    </source>
</evidence>
<name>A0ABT1M4T3_9MYCO</name>
<proteinExistence type="predicted"/>
<reference evidence="5 6" key="1">
    <citation type="submission" date="2022-06" db="EMBL/GenBank/DDBJ databases">
        <title>Mycolicibacterium sp. CAU 1645 isolated from seawater.</title>
        <authorList>
            <person name="Kim W."/>
        </authorList>
    </citation>
    <scope>NUCLEOTIDE SEQUENCE [LARGE SCALE GENOMIC DNA]</scope>
    <source>
        <strain evidence="5 6">CAU 1645</strain>
    </source>
</reference>
<dbReference type="RefSeq" id="WP_255061485.1">
    <property type="nucleotide sequence ID" value="NZ_JANDBD010000007.1"/>
</dbReference>
<organism evidence="5 6">
    <name type="scientific">Mycolicibacterium arenosum</name>
    <dbReference type="NCBI Taxonomy" id="2952157"/>
    <lineage>
        <taxon>Bacteria</taxon>
        <taxon>Bacillati</taxon>
        <taxon>Actinomycetota</taxon>
        <taxon>Actinomycetes</taxon>
        <taxon>Mycobacteriales</taxon>
        <taxon>Mycobacteriaceae</taxon>
        <taxon>Mycolicibacterium</taxon>
    </lineage>
</organism>
<dbReference type="Gene3D" id="1.10.10.60">
    <property type="entry name" value="Homeodomain-like"/>
    <property type="match status" value="1"/>
</dbReference>
<dbReference type="InterPro" id="IPR018060">
    <property type="entry name" value="HTH_AraC"/>
</dbReference>
<dbReference type="EMBL" id="JANDBD010000007">
    <property type="protein sequence ID" value="MCP9274138.1"/>
    <property type="molecule type" value="Genomic_DNA"/>
</dbReference>
<evidence type="ECO:0000256" key="3">
    <source>
        <dbReference type="ARBA" id="ARBA00023163"/>
    </source>
</evidence>
<dbReference type="SUPFAM" id="SSF46689">
    <property type="entry name" value="Homeodomain-like"/>
    <property type="match status" value="1"/>
</dbReference>
<evidence type="ECO:0000259" key="4">
    <source>
        <dbReference type="PROSITE" id="PS01124"/>
    </source>
</evidence>
<dbReference type="Pfam" id="PF12833">
    <property type="entry name" value="HTH_18"/>
    <property type="match status" value="1"/>
</dbReference>
<dbReference type="PROSITE" id="PS01124">
    <property type="entry name" value="HTH_ARAC_FAMILY_2"/>
    <property type="match status" value="1"/>
</dbReference>
<dbReference type="Proteomes" id="UP001651690">
    <property type="component" value="Unassembled WGS sequence"/>
</dbReference>
<comment type="caution">
    <text evidence="5">The sequence shown here is derived from an EMBL/GenBank/DDBJ whole genome shotgun (WGS) entry which is preliminary data.</text>
</comment>
<feature type="domain" description="HTH araC/xylS-type" evidence="4">
    <location>
        <begin position="234"/>
        <end position="332"/>
    </location>
</feature>
<dbReference type="InterPro" id="IPR032687">
    <property type="entry name" value="AraC-type_N"/>
</dbReference>
<protein>
    <submittedName>
        <fullName evidence="5">AraC family transcriptional regulator</fullName>
    </submittedName>
</protein>
<dbReference type="PANTHER" id="PTHR47894:SF4">
    <property type="entry name" value="HTH-TYPE TRANSCRIPTIONAL REGULATOR GADX"/>
    <property type="match status" value="1"/>
</dbReference>
<evidence type="ECO:0000313" key="5">
    <source>
        <dbReference type="EMBL" id="MCP9274138.1"/>
    </source>
</evidence>
<keyword evidence="1" id="KW-0805">Transcription regulation</keyword>
<dbReference type="SMART" id="SM00342">
    <property type="entry name" value="HTH_ARAC"/>
    <property type="match status" value="1"/>
</dbReference>
<gene>
    <name evidence="5" type="ORF">NM203_18270</name>
</gene>
<dbReference type="PANTHER" id="PTHR47894">
    <property type="entry name" value="HTH-TYPE TRANSCRIPTIONAL REGULATOR GADX"/>
    <property type="match status" value="1"/>
</dbReference>
<accession>A0ABT1M4T3</accession>
<evidence type="ECO:0000256" key="1">
    <source>
        <dbReference type="ARBA" id="ARBA00023015"/>
    </source>
</evidence>
<evidence type="ECO:0000256" key="2">
    <source>
        <dbReference type="ARBA" id="ARBA00023125"/>
    </source>
</evidence>
<keyword evidence="2" id="KW-0238">DNA-binding</keyword>
<sequence>MASLIQATALWGYREVVHRLGGDPSVYLARFGMPRGVDEREDEFISFTAFAAMLEATADELKCPDLGLRLSQWQGLDVLGPVAVVARNARTLLSAVDIVAHYLFVHSPAMTLKRAPWPADPDIAFVFEVTDSDVTSAIQSYELSMGIAVQIVHLLAGPDVLPAYIAFAHPQQGSDDAYREVLGCPVQFNRAWCGWALSAATAELPIAGADTATRRLARKYLDSRYIPPSARLSERVADLARNLLPTGRCSVEAIACELAVPTRTLQRRLAAEGTRCQDVIERERRGLAARYLANRDVELSHVASLVGYTEQSALNRSCKRWFDMTPRQYRAAQR</sequence>
<keyword evidence="6" id="KW-1185">Reference proteome</keyword>